<gene>
    <name evidence="1" type="ORF">CHARACLAT_011145</name>
</gene>
<dbReference type="Proteomes" id="UP001352852">
    <property type="component" value="Unassembled WGS sequence"/>
</dbReference>
<name>A0ABU7ETU4_9TELE</name>
<proteinExistence type="predicted"/>
<evidence type="ECO:0000313" key="1">
    <source>
        <dbReference type="EMBL" id="MED6290245.1"/>
    </source>
</evidence>
<dbReference type="EMBL" id="JAHUTJ010066309">
    <property type="protein sequence ID" value="MED6290245.1"/>
    <property type="molecule type" value="Genomic_DNA"/>
</dbReference>
<reference evidence="1 2" key="1">
    <citation type="submission" date="2021-06" db="EMBL/GenBank/DDBJ databases">
        <authorList>
            <person name="Palmer J.M."/>
        </authorList>
    </citation>
    <scope>NUCLEOTIDE SEQUENCE [LARGE SCALE GENOMIC DNA]</scope>
    <source>
        <strain evidence="1 2">CL_MEX2019</strain>
        <tissue evidence="1">Muscle</tissue>
    </source>
</reference>
<sequence length="174" mass="19026">MGLNEVKPNVVLAGRGNITRLTWLSDTLQALWLLPDIVRGRSANQVLVFWYFVGDTTSGLLATGPVFKNVCGEARARSVCAGSCRRRRGSEWVKADGVTVLSVLLGAVPAHLLLPPSLRAEGEHRAGATVHFKSTGPLFFFFFGFISGVCERLPLRSPLEISSPQLREAQKHEK</sequence>
<organism evidence="1 2">
    <name type="scientific">Characodon lateralis</name>
    <dbReference type="NCBI Taxonomy" id="208331"/>
    <lineage>
        <taxon>Eukaryota</taxon>
        <taxon>Metazoa</taxon>
        <taxon>Chordata</taxon>
        <taxon>Craniata</taxon>
        <taxon>Vertebrata</taxon>
        <taxon>Euteleostomi</taxon>
        <taxon>Actinopterygii</taxon>
        <taxon>Neopterygii</taxon>
        <taxon>Teleostei</taxon>
        <taxon>Neoteleostei</taxon>
        <taxon>Acanthomorphata</taxon>
        <taxon>Ovalentaria</taxon>
        <taxon>Atherinomorphae</taxon>
        <taxon>Cyprinodontiformes</taxon>
        <taxon>Goodeidae</taxon>
        <taxon>Characodon</taxon>
    </lineage>
</organism>
<comment type="caution">
    <text evidence="1">The sequence shown here is derived from an EMBL/GenBank/DDBJ whole genome shotgun (WGS) entry which is preliminary data.</text>
</comment>
<accession>A0ABU7ETU4</accession>
<evidence type="ECO:0000313" key="2">
    <source>
        <dbReference type="Proteomes" id="UP001352852"/>
    </source>
</evidence>
<keyword evidence="2" id="KW-1185">Reference proteome</keyword>
<protein>
    <submittedName>
        <fullName evidence="1">Uncharacterized protein</fullName>
    </submittedName>
</protein>